<feature type="transmembrane region" description="Helical" evidence="13">
    <location>
        <begin position="222"/>
        <end position="240"/>
    </location>
</feature>
<dbReference type="PANTHER" id="PTHR30365">
    <property type="entry name" value="CYTOCHROME D UBIQUINOL OXIDASE"/>
    <property type="match status" value="1"/>
</dbReference>
<keyword evidence="8 13" id="KW-0479">Metal-binding</keyword>
<keyword evidence="14" id="KW-0560">Oxidoreductase</keyword>
<dbReference type="PANTHER" id="PTHR30365:SF0">
    <property type="entry name" value="CYTOCHROME BD-I UBIQUINOL OXIDASE SUBUNIT 1"/>
    <property type="match status" value="1"/>
</dbReference>
<feature type="transmembrane region" description="Helical" evidence="13">
    <location>
        <begin position="423"/>
        <end position="445"/>
    </location>
</feature>
<feature type="transmembrane region" description="Helical" evidence="13">
    <location>
        <begin position="130"/>
        <end position="153"/>
    </location>
</feature>
<evidence type="ECO:0000256" key="11">
    <source>
        <dbReference type="ARBA" id="ARBA00023004"/>
    </source>
</evidence>
<keyword evidence="5" id="KW-0997">Cell inner membrane</keyword>
<proteinExistence type="inferred from homology"/>
<evidence type="ECO:0000256" key="4">
    <source>
        <dbReference type="ARBA" id="ARBA00022475"/>
    </source>
</evidence>
<keyword evidence="10 13" id="KW-1133">Transmembrane helix</keyword>
<dbReference type="GO" id="GO:0009055">
    <property type="term" value="F:electron transfer activity"/>
    <property type="evidence" value="ECO:0007669"/>
    <property type="project" value="UniProtKB-UniRule"/>
</dbReference>
<keyword evidence="6 13" id="KW-0349">Heme</keyword>
<keyword evidence="3 13" id="KW-0813">Transport</keyword>
<dbReference type="GO" id="GO:0005886">
    <property type="term" value="C:plasma membrane"/>
    <property type="evidence" value="ECO:0007669"/>
    <property type="project" value="UniProtKB-SubCell"/>
</dbReference>
<keyword evidence="11 13" id="KW-0408">Iron</keyword>
<dbReference type="EMBL" id="FLUO01000001">
    <property type="protein sequence ID" value="SBV96742.1"/>
    <property type="molecule type" value="Genomic_DNA"/>
</dbReference>
<reference evidence="14" key="1">
    <citation type="submission" date="2016-04" db="EMBL/GenBank/DDBJ databases">
        <authorList>
            <person name="Evans L.H."/>
            <person name="Alamgir A."/>
            <person name="Owens N."/>
            <person name="Weber N.D."/>
            <person name="Virtaneva K."/>
            <person name="Barbian K."/>
            <person name="Babar A."/>
            <person name="Rosenke K."/>
        </authorList>
    </citation>
    <scope>NUCLEOTIDE SEQUENCE</scope>
    <source>
        <strain evidence="14">86</strain>
    </source>
</reference>
<evidence type="ECO:0000256" key="10">
    <source>
        <dbReference type="ARBA" id="ARBA00022989"/>
    </source>
</evidence>
<evidence type="ECO:0000256" key="2">
    <source>
        <dbReference type="ARBA" id="ARBA00009819"/>
    </source>
</evidence>
<evidence type="ECO:0000256" key="1">
    <source>
        <dbReference type="ARBA" id="ARBA00004429"/>
    </source>
</evidence>
<dbReference type="GO" id="GO:0020037">
    <property type="term" value="F:heme binding"/>
    <property type="evidence" value="ECO:0007669"/>
    <property type="project" value="TreeGrafter"/>
</dbReference>
<dbReference type="Pfam" id="PF01654">
    <property type="entry name" value="Cyt_bd_oxida_I"/>
    <property type="match status" value="1"/>
</dbReference>
<dbReference type="GO" id="GO:0070069">
    <property type="term" value="C:cytochrome complex"/>
    <property type="evidence" value="ECO:0007669"/>
    <property type="project" value="UniProtKB-UniRule"/>
</dbReference>
<gene>
    <name evidence="14" type="primary">cydA</name>
    <name evidence="14" type="ORF">KL86APRO_10798</name>
</gene>
<evidence type="ECO:0000256" key="7">
    <source>
        <dbReference type="ARBA" id="ARBA00022692"/>
    </source>
</evidence>
<comment type="subcellular location">
    <subcellularLocation>
        <location evidence="1">Cell inner membrane</location>
        <topology evidence="1">Multi-pass membrane protein</topology>
    </subcellularLocation>
</comment>
<evidence type="ECO:0000313" key="14">
    <source>
        <dbReference type="EMBL" id="SBV96742.1"/>
    </source>
</evidence>
<feature type="transmembrane region" description="Helical" evidence="13">
    <location>
        <begin position="465"/>
        <end position="489"/>
    </location>
</feature>
<organism evidence="14">
    <name type="scientific">uncultured Alphaproteobacteria bacterium</name>
    <dbReference type="NCBI Taxonomy" id="91750"/>
    <lineage>
        <taxon>Bacteria</taxon>
        <taxon>Pseudomonadati</taxon>
        <taxon>Pseudomonadota</taxon>
        <taxon>Alphaproteobacteria</taxon>
        <taxon>environmental samples</taxon>
    </lineage>
</organism>
<name>A0A212JBE5_9PROT</name>
<dbReference type="InterPro" id="IPR002585">
    <property type="entry name" value="Cyt-d_ubiquinol_oxidase_su_1"/>
</dbReference>
<dbReference type="GO" id="GO:0019646">
    <property type="term" value="P:aerobic electron transport chain"/>
    <property type="evidence" value="ECO:0007669"/>
    <property type="project" value="InterPro"/>
</dbReference>
<dbReference type="GO" id="GO:0046872">
    <property type="term" value="F:metal ion binding"/>
    <property type="evidence" value="ECO:0007669"/>
    <property type="project" value="UniProtKB-UniRule"/>
</dbReference>
<evidence type="ECO:0000256" key="13">
    <source>
        <dbReference type="PIRNR" id="PIRNR006446"/>
    </source>
</evidence>
<feature type="transmembrane region" description="Helical" evidence="13">
    <location>
        <begin position="186"/>
        <end position="210"/>
    </location>
</feature>
<keyword evidence="4 13" id="KW-1003">Cell membrane</keyword>
<evidence type="ECO:0000256" key="9">
    <source>
        <dbReference type="ARBA" id="ARBA00022982"/>
    </source>
</evidence>
<evidence type="ECO:0000256" key="8">
    <source>
        <dbReference type="ARBA" id="ARBA00022723"/>
    </source>
</evidence>
<keyword evidence="9 13" id="KW-0249">Electron transport</keyword>
<feature type="transmembrane region" description="Helical" evidence="13">
    <location>
        <begin position="93"/>
        <end position="118"/>
    </location>
</feature>
<feature type="transmembrane region" description="Helical" evidence="13">
    <location>
        <begin position="387"/>
        <end position="411"/>
    </location>
</feature>
<dbReference type="GO" id="GO:0016682">
    <property type="term" value="F:oxidoreductase activity, acting on diphenols and related substances as donors, oxygen as acceptor"/>
    <property type="evidence" value="ECO:0007669"/>
    <property type="project" value="TreeGrafter"/>
</dbReference>
<evidence type="ECO:0000256" key="12">
    <source>
        <dbReference type="ARBA" id="ARBA00023136"/>
    </source>
</evidence>
<feature type="transmembrane region" description="Helical" evidence="13">
    <location>
        <begin position="56"/>
        <end position="73"/>
    </location>
</feature>
<dbReference type="AlphaFoldDB" id="A0A212JBE5"/>
<sequence length="521" mass="57500">MIDHTVVDLSRLQFAMTALYHFLFVPLTLGLSLILAIMESVYVMTGREVWKDMTRFWGKLFGINFAMGVATGITMEFQFGTNWSYYSHYVGDIFGAPLAIEGLMAFFLESSFVGLFLFGWDKLSARAHLLTAWLVAIGSNLSALWILVANGWMQYPAGSAFNYETMRMELTSFADILFNPVAQAKFVHTVSAGYVTGAMFVLSISAWYLLRGRHVGFAKRSFLVASAFGLASALSVVVLGDESGYSITEHQKMKLAAIEGMWETEPAPASFTLVGFPDMEAQETKGALQIPWVLGLIGTRTIDTQLPGIKDLVAHTEQRIENGKQALVALKRLRADRTDAEARAIFERTQADLGQALLLRRFTDTPETADAATVRKAALSTIPNVPVLFWTFRLMVGLGFYFILAFAAAFYVSAKLDFDRPRFLTLLVWSLPLPWLAAELGWIVAEYGRQPWAIADVLPTFLAASSLSVIKVGFTLFGFVAFYTALLVIDVFLMRRTILAGPVKTLAIDAESDPALAVKGA</sequence>
<protein>
    <submittedName>
        <fullName evidence="14">Cytochrome d terminal oxidase, polypeptide subunit I</fullName>
        <ecNumber evidence="14">1.10.3.-</ecNumber>
    </submittedName>
</protein>
<keyword evidence="7 13" id="KW-0812">Transmembrane</keyword>
<dbReference type="PIRSF" id="PIRSF006446">
    <property type="entry name" value="Cyt_quinol_oxidase_1"/>
    <property type="match status" value="1"/>
</dbReference>
<evidence type="ECO:0000256" key="3">
    <source>
        <dbReference type="ARBA" id="ARBA00022448"/>
    </source>
</evidence>
<accession>A0A212JBE5</accession>
<evidence type="ECO:0000256" key="5">
    <source>
        <dbReference type="ARBA" id="ARBA00022519"/>
    </source>
</evidence>
<comment type="similarity">
    <text evidence="2 13">Belongs to the cytochrome ubiquinol oxidase subunit 1 family.</text>
</comment>
<feature type="transmembrane region" description="Helical" evidence="13">
    <location>
        <begin position="20"/>
        <end position="44"/>
    </location>
</feature>
<evidence type="ECO:0000256" key="6">
    <source>
        <dbReference type="ARBA" id="ARBA00022617"/>
    </source>
</evidence>
<dbReference type="EC" id="1.10.3.-" evidence="14"/>
<keyword evidence="12 13" id="KW-0472">Membrane</keyword>